<dbReference type="Gene3D" id="3.40.50.1240">
    <property type="entry name" value="Phosphoglycerate mutase-like"/>
    <property type="match status" value="1"/>
</dbReference>
<keyword evidence="5" id="KW-1185">Reference proteome</keyword>
<dbReference type="InterPro" id="IPR036770">
    <property type="entry name" value="Ankyrin_rpt-contain_sf"/>
</dbReference>
<feature type="region of interest" description="Disordered" evidence="3">
    <location>
        <begin position="697"/>
        <end position="728"/>
    </location>
</feature>
<feature type="coiled-coil region" evidence="2">
    <location>
        <begin position="1062"/>
        <end position="1096"/>
    </location>
</feature>
<dbReference type="PROSITE" id="PS50088">
    <property type="entry name" value="ANK_REPEAT"/>
    <property type="match status" value="2"/>
</dbReference>
<feature type="region of interest" description="Disordered" evidence="3">
    <location>
        <begin position="1128"/>
        <end position="1154"/>
    </location>
</feature>
<dbReference type="InParanoid" id="A0A078B1N2"/>
<dbReference type="SUPFAM" id="SSF53254">
    <property type="entry name" value="Phosphoglycerate mutase-like"/>
    <property type="match status" value="1"/>
</dbReference>
<dbReference type="PANTHER" id="PTHR16469">
    <property type="entry name" value="UBIQUITIN-ASSOCIATED AND SH3 DOMAIN-CONTAINING BA-RELATED"/>
    <property type="match status" value="1"/>
</dbReference>
<evidence type="ECO:0000256" key="2">
    <source>
        <dbReference type="SAM" id="Coils"/>
    </source>
</evidence>
<dbReference type="PANTHER" id="PTHR16469:SF27">
    <property type="entry name" value="UBIQUITIN-ASSOCIATED AND SH3 DOMAIN-CONTAINING BA-RELATED"/>
    <property type="match status" value="1"/>
</dbReference>
<evidence type="ECO:0000256" key="1">
    <source>
        <dbReference type="PROSITE-ProRule" id="PRU00023"/>
    </source>
</evidence>
<dbReference type="InterPro" id="IPR002110">
    <property type="entry name" value="Ankyrin_rpt"/>
</dbReference>
<feature type="repeat" description="ANK" evidence="1">
    <location>
        <begin position="1301"/>
        <end position="1333"/>
    </location>
</feature>
<feature type="compositionally biased region" description="Basic residues" evidence="3">
    <location>
        <begin position="1141"/>
        <end position="1152"/>
    </location>
</feature>
<evidence type="ECO:0000313" key="5">
    <source>
        <dbReference type="Proteomes" id="UP000039865"/>
    </source>
</evidence>
<sequence>MEKSRKFVPKQQQKQPIASKSKPKQQQEQPKSLYKPKQYLVVLRHSERLDDQHRVSDEERASTKVMHELDIPISQNGHKLAYQTGQVLRGKVGLKVEEIKTKWNVKVYSSPYLRCLQTSDQVIKGLTDEKENIDIVVREQLSELQIGGYNHMMKIDDLTINQTNPHEEFLKQYLTPSTVINYNRDYQNGVYEMKYPEEFKTHYDRYLNFFKLTLKEDFTEAAKIKKQKTEPKNELVILVTHANAVVVFYELKVPNARMTKFIIGVGYCCMSIYERSPAESDNWNLTLFGDNTHLERGEPSEIMDEVNEYLIESSVESKIDLQSSAGGFAANSPLSTHVGSSLNIGGINSIRLINEIAENYANRQREGPCGLAMKQNQEPQVEEVAENNYMNIRNQQLSPSFIQRAGPGRVQSQSTLRLGETTTRNADSEFLELSQKKFLGMLGGQVRKSVQGLGDGTLIQVTRNSLFLGSNNNDGMASSVPHSHGDSGMGNIPIENLKIFQLFKVPMVKLKLLTSIDNKIEFLIEHMTNNIRDQLRTISQMELERQQNIKIFKKQMKDQFNDEHFQGLYSWLKINSPGHEGLIKKLRTKLIESLQSEDIDKRPRSARFNPKIRQSSHLQKVIVDNPGNLLISGSVLNEAIEKTFNAFARSSLNRIESQPNLRRSLVGKDKILENDYKSNEGIKTFKNLNAMMKDLDQESKQKKRKSARPMTAVAKHEDEEGEGNHNQQLTNKLKNDALTKFFDTLPAQSWDDIREKEKRQQMDQLLKQFSMEQKSAYDKSKVNWDQKLEKIFSKHKSEIRLGLTKYSSTGPWNKVVLGQMDQLRQDMPKTTSQKDLQRAYNNLRYDKVQEIVNTIPSLNECLDKRLFQKSVNCLPKDEMNKIETQIAEDILWTYTRKKYNYQTARGKFFKEKIRTSADKIKINDDKMEDKRLSVTRKKEYRKLSKRYRTILGGLQNGNISLKQNKNDPLLKLYHQGVHNFKEPLPLHMNSQKDQNDFVSLRMALDQFSSANGRVQVAPKYDQKVPHKYFIEKYAGGPGSNLENRKQVNGQDIMKAAIRIQSMARVVIARKIARDKKNELERQKFLYEENLKRQQQKLEKDMLYRQHSVAVDETQPIYINFTASSNLNTFQTSQSPSPQSRVHNKSKSSSIKKSKMDTRYLIENNVFQSSGQNQKQPLFQQSNMSNNFSIIPGDPNYQKGFNQNTIKDSYQPSLDLKEKTYKTPGQLKKNMQMVIQNLFQACKKNNFNYIEKNRDRLTLKVLSNSKDHKGNTPIYVAVANKHIDTVSYLIERGVTVNSKNENGNIPLHRAFMNQDYDMIGLLQSKGANFDMLNDLHQTPLYFGSRVLIDKLGISSKPANFILRNDFQLEKVQGMVKRVTQIFNETPGKFIEKKEDKDKVIQGVLQRLESPEVIREFAPLYNSPKKI</sequence>
<feature type="region of interest" description="Disordered" evidence="3">
    <location>
        <begin position="1"/>
        <end position="35"/>
    </location>
</feature>
<dbReference type="SMART" id="SM00248">
    <property type="entry name" value="ANK"/>
    <property type="match status" value="2"/>
</dbReference>
<dbReference type="InterPro" id="IPR029033">
    <property type="entry name" value="His_PPase_superfam"/>
</dbReference>
<organism evidence="4 5">
    <name type="scientific">Stylonychia lemnae</name>
    <name type="common">Ciliate</name>
    <dbReference type="NCBI Taxonomy" id="5949"/>
    <lineage>
        <taxon>Eukaryota</taxon>
        <taxon>Sar</taxon>
        <taxon>Alveolata</taxon>
        <taxon>Ciliophora</taxon>
        <taxon>Intramacronucleata</taxon>
        <taxon>Spirotrichea</taxon>
        <taxon>Stichotrichia</taxon>
        <taxon>Sporadotrichida</taxon>
        <taxon>Oxytrichidae</taxon>
        <taxon>Stylonychinae</taxon>
        <taxon>Stylonychia</taxon>
    </lineage>
</organism>
<dbReference type="PROSITE" id="PS50096">
    <property type="entry name" value="IQ"/>
    <property type="match status" value="1"/>
</dbReference>
<dbReference type="EMBL" id="CCKQ01015421">
    <property type="protein sequence ID" value="CDW87232.1"/>
    <property type="molecule type" value="Genomic_DNA"/>
</dbReference>
<evidence type="ECO:0000313" key="4">
    <source>
        <dbReference type="EMBL" id="CDW87232.1"/>
    </source>
</evidence>
<protein>
    <submittedName>
        <fullName evidence="4">Iq calmodulin-binding motif family protein</fullName>
    </submittedName>
</protein>
<keyword evidence="2" id="KW-0175">Coiled coil</keyword>
<feature type="repeat" description="ANK" evidence="1">
    <location>
        <begin position="1268"/>
        <end position="1300"/>
    </location>
</feature>
<accession>A0A078B1N2</accession>
<dbReference type="PROSITE" id="PS50297">
    <property type="entry name" value="ANK_REP_REGION"/>
    <property type="match status" value="2"/>
</dbReference>
<dbReference type="Gene3D" id="1.25.40.20">
    <property type="entry name" value="Ankyrin repeat-containing domain"/>
    <property type="match status" value="1"/>
</dbReference>
<dbReference type="Pfam" id="PF12796">
    <property type="entry name" value="Ank_2"/>
    <property type="match status" value="1"/>
</dbReference>
<dbReference type="InterPro" id="IPR051710">
    <property type="entry name" value="Phosphatase_SH3-domain"/>
</dbReference>
<dbReference type="OrthoDB" id="20872at2759"/>
<name>A0A078B1N2_STYLE</name>
<gene>
    <name evidence="4" type="primary">Contig975.g1069</name>
    <name evidence="4" type="ORF">STYLEM_16335</name>
</gene>
<dbReference type="SUPFAM" id="SSF48403">
    <property type="entry name" value="Ankyrin repeat"/>
    <property type="match status" value="1"/>
</dbReference>
<dbReference type="InterPro" id="IPR013078">
    <property type="entry name" value="His_Pase_superF_clade-1"/>
</dbReference>
<proteinExistence type="predicted"/>
<dbReference type="Pfam" id="PF00300">
    <property type="entry name" value="His_Phos_1"/>
    <property type="match status" value="1"/>
</dbReference>
<dbReference type="Proteomes" id="UP000039865">
    <property type="component" value="Unassembled WGS sequence"/>
</dbReference>
<evidence type="ECO:0000256" key="3">
    <source>
        <dbReference type="SAM" id="MobiDB-lite"/>
    </source>
</evidence>
<keyword evidence="1" id="KW-0040">ANK repeat</keyword>
<reference evidence="4 5" key="1">
    <citation type="submission" date="2014-06" db="EMBL/GenBank/DDBJ databases">
        <authorList>
            <person name="Swart Estienne"/>
        </authorList>
    </citation>
    <scope>NUCLEOTIDE SEQUENCE [LARGE SCALE GENOMIC DNA]</scope>
    <source>
        <strain evidence="4 5">130c</strain>
    </source>
</reference>